<keyword evidence="2" id="KW-1185">Reference proteome</keyword>
<dbReference type="EMBL" id="WQMT02000003">
    <property type="protein sequence ID" value="KAG9224874.1"/>
    <property type="molecule type" value="Genomic_DNA"/>
</dbReference>
<sequence length="1267" mass="138362">MGLAGWLQRFSIGPATRHANSEFTPTAVLLGLLIGCLLCFTNLYFGLQTGWISMMSLQSALIGYLISKLLPTPLSPQEVIVVQTTAVATGTMPLAAGFVGILPALGLISQERDGSPPIHLTWLSAVGWSCSVAFFGVFLSPPIRKQVIIEEQLAFPSGTATAQLISVLHRLPPPDTTIRHRRGYTQVDSEEHQREDILEEQEPMLTPDLSTTANDQNERELIQHEGWHALTYSFIASSIMTLSAYFFPIIFAIPLFGNYLAREWLWTFTPSLSYVGQGIIMGFPTTLSMNLGMLVGWGILSPLSKHQGWAPGPVGDMATGARGWILWTSLAIMCADSVVSLLPVIYEYVSDIIKHTTGKGHIETKEDHEVETPERLVPMKWVASGVAISIIVGTILVWVVFGNEGIKPWATVLGFVFGGMLSILGVRALGETDLNPVSGLGKISQLLFAWIQPGNIVANIIAGGVAEAGAQQAGDLMQDLKTGHLCHASPRAQFLGQLVGSSVSIIVTATAYSLYTKAYPIPGPSFPAPTAYVWLSLARLLRDGQLPDQSAIFMISSALLFGLTSALKTQASRRQLWYAKWIPSGVAFAIGFLNTPSFSLARLVGGVTEYVYRKHFAKDGQDGKDIWLIVVASGFVLGEGVISVVSLTLRTLGVGVASCWGCGHNLCVSTCDSIAKTVRRSVRGASSTILEQSSSFERSPAPDSCVCQLNPIESALPLSMDQAPPPCVFLAMPSHIDKSFTDKKDIIEPNVEPTKSQVGDVESTSQPDDDDSASFTTSNLELWSFYLYYVGNNGLSGFNFGPSQFQNLLFLAGYDPVDPPFTTPCSANGCVLPYLGRVRDVNSIVLLTNGISFAIQAVVLLSIGAWADYGRWRPNITIFFTLIAVGVSFAWLGVDEPSKWRAGIALYILGLITYQCALTFWTAAFPGLARDLREVRDSASQARDNGKSSTEHADFESLSRNRISNVSFAICSLGEIVILAIMVGILKGLKSDESVENNTKAFSVLIAFSGGVWLLCAIPWFLFEKRRPGLALPPGSSLLTIGLKQTYIAFRECLRLKQTFLYLIFYFLMGDVLNTTVTVIATLQNSVVAYSTLQLTLLLIVGIVAQGLGIYLFWLVQKKFAISTKAMLSFNVVWILVLTIWGLIGIHTDKFGFKHVWEIWLYQAYYGLMVCPWYAYSQTMISEVSPLQQMFLFFALFSVVGKTSAFIGPFISSAIITAANNNDNMPFAFLFGLGVFSTIFLWIVDVPKSRVECQEFVRAEADRKAFD</sequence>
<evidence type="ECO:0000313" key="1">
    <source>
        <dbReference type="EMBL" id="KAG9224874.1"/>
    </source>
</evidence>
<accession>A0ACB7J4Z0</accession>
<organism evidence="1 2">
    <name type="scientific">Pleurotus cornucopiae</name>
    <name type="common">Cornucopia mushroom</name>
    <dbReference type="NCBI Taxonomy" id="5321"/>
    <lineage>
        <taxon>Eukaryota</taxon>
        <taxon>Fungi</taxon>
        <taxon>Dikarya</taxon>
        <taxon>Basidiomycota</taxon>
        <taxon>Agaricomycotina</taxon>
        <taxon>Agaricomycetes</taxon>
        <taxon>Agaricomycetidae</taxon>
        <taxon>Agaricales</taxon>
        <taxon>Pleurotineae</taxon>
        <taxon>Pleurotaceae</taxon>
        <taxon>Pleurotus</taxon>
    </lineage>
</organism>
<proteinExistence type="predicted"/>
<gene>
    <name evidence="1" type="ORF">CCMSSC00406_0001975</name>
</gene>
<comment type="caution">
    <text evidence="1">The sequence shown here is derived from an EMBL/GenBank/DDBJ whole genome shotgun (WGS) entry which is preliminary data.</text>
</comment>
<protein>
    <submittedName>
        <fullName evidence="1">Uncharacterized protein</fullName>
    </submittedName>
</protein>
<dbReference type="Proteomes" id="UP000824881">
    <property type="component" value="Unassembled WGS sequence"/>
</dbReference>
<reference evidence="1 2" key="1">
    <citation type="journal article" date="2021" name="Appl. Environ. Microbiol.">
        <title>Genetic linkage and physical mapping for an oyster mushroom Pleurotus cornucopiae and QTL analysis for the trait cap color.</title>
        <authorList>
            <person name="Zhang Y."/>
            <person name="Gao W."/>
            <person name="Sonnenberg A."/>
            <person name="Chen Q."/>
            <person name="Zhang J."/>
            <person name="Huang C."/>
        </authorList>
    </citation>
    <scope>NUCLEOTIDE SEQUENCE [LARGE SCALE GENOMIC DNA]</scope>
    <source>
        <strain evidence="1">CCMSSC00406</strain>
    </source>
</reference>
<evidence type="ECO:0000313" key="2">
    <source>
        <dbReference type="Proteomes" id="UP000824881"/>
    </source>
</evidence>
<name>A0ACB7J4Z0_PLECO</name>